<name>A0A699IPV0_TANCI</name>
<gene>
    <name evidence="1" type="ORF">Tci_531486</name>
</gene>
<evidence type="ECO:0000313" key="1">
    <source>
        <dbReference type="EMBL" id="GEZ59513.1"/>
    </source>
</evidence>
<sequence length="348" mass="39494">MDHGFTKSIKELDGVYAMLKELRSVVVGEAFIHKNHEGNKHEGRRIHPTLRDLEVIVQATNPRSTIKEMKNRKRKRSINNLVSRKLVDFLNLPIEICPIQGMRIARVQPKVTTQLPKPEVKVKEKILKAETSDVAGRYYEVVLSRGGLFARSSKVHYFGPGYYQTLGNMTRCLCEEKPKLLDASLAQSEFVYNSVVHSSTGLSKFEVVYKTSPRHVVDLVDLAGKKNIQANRMVEQVHATHEVVRAKISKSDAKYKIAVDKHLRENLFQVGDEVMVFLRKERFSVGTYSKLQPTKYGKHSRASSSKERRYDEDMINGLARGIYGAYSVWQDDSTEALSPGMKLMVVGV</sequence>
<comment type="caution">
    <text evidence="1">The sequence shown here is derived from an EMBL/GenBank/DDBJ whole genome shotgun (WGS) entry which is preliminary data.</text>
</comment>
<dbReference type="AlphaFoldDB" id="A0A699IPV0"/>
<proteinExistence type="predicted"/>
<organism evidence="1">
    <name type="scientific">Tanacetum cinerariifolium</name>
    <name type="common">Dalmatian daisy</name>
    <name type="synonym">Chrysanthemum cinerariifolium</name>
    <dbReference type="NCBI Taxonomy" id="118510"/>
    <lineage>
        <taxon>Eukaryota</taxon>
        <taxon>Viridiplantae</taxon>
        <taxon>Streptophyta</taxon>
        <taxon>Embryophyta</taxon>
        <taxon>Tracheophyta</taxon>
        <taxon>Spermatophyta</taxon>
        <taxon>Magnoliopsida</taxon>
        <taxon>eudicotyledons</taxon>
        <taxon>Gunneridae</taxon>
        <taxon>Pentapetalae</taxon>
        <taxon>asterids</taxon>
        <taxon>campanulids</taxon>
        <taxon>Asterales</taxon>
        <taxon>Asteraceae</taxon>
        <taxon>Asteroideae</taxon>
        <taxon>Anthemideae</taxon>
        <taxon>Anthemidinae</taxon>
        <taxon>Tanacetum</taxon>
    </lineage>
</organism>
<dbReference type="GO" id="GO:0003676">
    <property type="term" value="F:nucleic acid binding"/>
    <property type="evidence" value="ECO:0007669"/>
    <property type="project" value="InterPro"/>
</dbReference>
<reference evidence="1" key="1">
    <citation type="journal article" date="2019" name="Sci. Rep.">
        <title>Draft genome of Tanacetum cinerariifolium, the natural source of mosquito coil.</title>
        <authorList>
            <person name="Yamashiro T."/>
            <person name="Shiraishi A."/>
            <person name="Satake H."/>
            <person name="Nakayama K."/>
        </authorList>
    </citation>
    <scope>NUCLEOTIDE SEQUENCE</scope>
</reference>
<dbReference type="EMBL" id="BKCJ010298287">
    <property type="protein sequence ID" value="GEZ59513.1"/>
    <property type="molecule type" value="Genomic_DNA"/>
</dbReference>
<feature type="non-terminal residue" evidence="1">
    <location>
        <position position="348"/>
    </location>
</feature>
<dbReference type="Gene3D" id="3.30.420.10">
    <property type="entry name" value="Ribonuclease H-like superfamily/Ribonuclease H"/>
    <property type="match status" value="1"/>
</dbReference>
<dbReference type="InterPro" id="IPR050951">
    <property type="entry name" value="Retrovirus_Pol_polyprotein"/>
</dbReference>
<dbReference type="PANTHER" id="PTHR37984:SF5">
    <property type="entry name" value="PROTEIN NYNRIN-LIKE"/>
    <property type="match status" value="1"/>
</dbReference>
<accession>A0A699IPV0</accession>
<dbReference type="InterPro" id="IPR036397">
    <property type="entry name" value="RNaseH_sf"/>
</dbReference>
<protein>
    <submittedName>
        <fullName evidence="1">Kanadaptin-like protein</fullName>
    </submittedName>
</protein>
<dbReference type="PANTHER" id="PTHR37984">
    <property type="entry name" value="PROTEIN CBG26694"/>
    <property type="match status" value="1"/>
</dbReference>